<protein>
    <submittedName>
        <fullName evidence="3">MerR family transcriptional regulator</fullName>
    </submittedName>
</protein>
<dbReference type="GO" id="GO:0003677">
    <property type="term" value="F:DNA binding"/>
    <property type="evidence" value="ECO:0007669"/>
    <property type="project" value="UniProtKB-KW"/>
</dbReference>
<sequence length="290" mass="30230">MQIGEVSRRSGVSVRMLRHYDRIGLVRPSARTGAGYREYAQADLRRLFQVEALRTLSLPLAQVAAALDDPEFDAAAALSRLIGETEARISAERQLLGRLREIEATAPQGWDEALDVVELLTGLRSGTASDRQSAALRSGAAPQPVLGQLVDAYLAETEPSVAGALRWAIVQAGGPAVALLAARATDADPDVRSRIVWALTAVDSAASSAALAGFVDDPVPRIAGRAVLALASRQPPQPGPGLEQMCSRLVDMIAAGIDDVDAAEKLGALAALRDPGCSGGLSLAGVSGWV</sequence>
<dbReference type="AlphaFoldDB" id="A0AAN0K7B7"/>
<feature type="domain" description="HTH merR-type" evidence="2">
    <location>
        <begin position="1"/>
        <end position="69"/>
    </location>
</feature>
<dbReference type="InterPro" id="IPR011989">
    <property type="entry name" value="ARM-like"/>
</dbReference>
<accession>A0AAN0K7B7</accession>
<evidence type="ECO:0000313" key="4">
    <source>
        <dbReference type="Proteomes" id="UP001431656"/>
    </source>
</evidence>
<dbReference type="EMBL" id="AP028056">
    <property type="protein sequence ID" value="BEH02823.1"/>
    <property type="molecule type" value="Genomic_DNA"/>
</dbReference>
<dbReference type="RefSeq" id="WP_286264771.1">
    <property type="nucleotide sequence ID" value="NZ_AP028056.1"/>
</dbReference>
<reference evidence="3" key="1">
    <citation type="journal article" date="2024" name="Int. J. Syst. Evol. Microbiol.">
        <title>Brooklawnia propionicigenes sp. nov., a facultatively anaerobic, propionate-producing bacterium isolated from a methanogenic reactor treating waste from cattle farms.</title>
        <authorList>
            <person name="Akita Y."/>
            <person name="Ueki A."/>
            <person name="Tonouchi A."/>
            <person name="Sugawara Y."/>
            <person name="Honma S."/>
            <person name="Kaku N."/>
            <person name="Ueki K."/>
        </authorList>
    </citation>
    <scope>NUCLEOTIDE SEQUENCE</scope>
    <source>
        <strain evidence="3">SH051</strain>
    </source>
</reference>
<dbReference type="InterPro" id="IPR000551">
    <property type="entry name" value="MerR-type_HTH_dom"/>
</dbReference>
<evidence type="ECO:0000256" key="1">
    <source>
        <dbReference type="ARBA" id="ARBA00023125"/>
    </source>
</evidence>
<evidence type="ECO:0000259" key="2">
    <source>
        <dbReference type="PROSITE" id="PS50937"/>
    </source>
</evidence>
<dbReference type="SMART" id="SM00422">
    <property type="entry name" value="HTH_MERR"/>
    <property type="match status" value="1"/>
</dbReference>
<dbReference type="InterPro" id="IPR016024">
    <property type="entry name" value="ARM-type_fold"/>
</dbReference>
<keyword evidence="1" id="KW-0238">DNA-binding</keyword>
<dbReference type="Gene3D" id="1.10.1660.10">
    <property type="match status" value="1"/>
</dbReference>
<dbReference type="Pfam" id="PF00376">
    <property type="entry name" value="MerR"/>
    <property type="match status" value="1"/>
</dbReference>
<dbReference type="InterPro" id="IPR047057">
    <property type="entry name" value="MerR_fam"/>
</dbReference>
<proteinExistence type="predicted"/>
<organism evidence="3 4">
    <name type="scientific">Brooklawnia propionicigenes</name>
    <dbReference type="NCBI Taxonomy" id="3041175"/>
    <lineage>
        <taxon>Bacteria</taxon>
        <taxon>Bacillati</taxon>
        <taxon>Actinomycetota</taxon>
        <taxon>Actinomycetes</taxon>
        <taxon>Propionibacteriales</taxon>
        <taxon>Propionibacteriaceae</taxon>
        <taxon>Brooklawnia</taxon>
    </lineage>
</organism>
<name>A0AAN0K7B7_9ACTN</name>
<keyword evidence="4" id="KW-1185">Reference proteome</keyword>
<dbReference type="PROSITE" id="PS00552">
    <property type="entry name" value="HTH_MERR_1"/>
    <property type="match status" value="1"/>
</dbReference>
<dbReference type="SUPFAM" id="SSF46955">
    <property type="entry name" value="Putative DNA-binding domain"/>
    <property type="match status" value="1"/>
</dbReference>
<dbReference type="GO" id="GO:0003700">
    <property type="term" value="F:DNA-binding transcription factor activity"/>
    <property type="evidence" value="ECO:0007669"/>
    <property type="project" value="InterPro"/>
</dbReference>
<dbReference type="Gene3D" id="1.25.10.10">
    <property type="entry name" value="Leucine-rich Repeat Variant"/>
    <property type="match status" value="1"/>
</dbReference>
<dbReference type="PROSITE" id="PS50937">
    <property type="entry name" value="HTH_MERR_2"/>
    <property type="match status" value="1"/>
</dbReference>
<dbReference type="PANTHER" id="PTHR30204">
    <property type="entry name" value="REDOX-CYCLING DRUG-SENSING TRANSCRIPTIONAL ACTIVATOR SOXR"/>
    <property type="match status" value="1"/>
</dbReference>
<dbReference type="InterPro" id="IPR009061">
    <property type="entry name" value="DNA-bd_dom_put_sf"/>
</dbReference>
<dbReference type="KEGG" id="broo:brsh051_21040"/>
<dbReference type="Proteomes" id="UP001431656">
    <property type="component" value="Chromosome"/>
</dbReference>
<evidence type="ECO:0000313" key="3">
    <source>
        <dbReference type="EMBL" id="BEH02823.1"/>
    </source>
</evidence>
<dbReference type="SUPFAM" id="SSF48371">
    <property type="entry name" value="ARM repeat"/>
    <property type="match status" value="1"/>
</dbReference>
<gene>
    <name evidence="3" type="ORF">brsh051_21040</name>
</gene>
<dbReference type="Pfam" id="PF13646">
    <property type="entry name" value="HEAT_2"/>
    <property type="match status" value="1"/>
</dbReference>
<dbReference type="PANTHER" id="PTHR30204:SF93">
    <property type="entry name" value="HTH MERR-TYPE DOMAIN-CONTAINING PROTEIN"/>
    <property type="match status" value="1"/>
</dbReference>
<dbReference type="PRINTS" id="PR00040">
    <property type="entry name" value="HTHMERR"/>
</dbReference>